<dbReference type="Pfam" id="PF13579">
    <property type="entry name" value="Glyco_trans_4_4"/>
    <property type="match status" value="1"/>
</dbReference>
<dbReference type="CDD" id="cd03808">
    <property type="entry name" value="GT4_CapM-like"/>
    <property type="match status" value="1"/>
</dbReference>
<name>A0A6M4GH33_SPHYA</name>
<dbReference type="Proteomes" id="UP000502611">
    <property type="component" value="Plasmid p-C-Sy"/>
</dbReference>
<evidence type="ECO:0000259" key="1">
    <source>
        <dbReference type="Pfam" id="PF13579"/>
    </source>
</evidence>
<protein>
    <submittedName>
        <fullName evidence="2">Glycosyltransferase family 4 protein</fullName>
    </submittedName>
</protein>
<dbReference type="Gene3D" id="3.40.50.2000">
    <property type="entry name" value="Glycogen Phosphorylase B"/>
    <property type="match status" value="2"/>
</dbReference>
<accession>A0A6M4GH33</accession>
<dbReference type="RefSeq" id="WP_169863583.1">
    <property type="nucleotide sequence ID" value="NZ_CP053024.1"/>
</dbReference>
<evidence type="ECO:0000313" key="3">
    <source>
        <dbReference type="Proteomes" id="UP000502611"/>
    </source>
</evidence>
<dbReference type="PANTHER" id="PTHR12526:SF638">
    <property type="entry name" value="SPORE COAT PROTEIN SA"/>
    <property type="match status" value="1"/>
</dbReference>
<dbReference type="GO" id="GO:0016757">
    <property type="term" value="F:glycosyltransferase activity"/>
    <property type="evidence" value="ECO:0007669"/>
    <property type="project" value="UniProtKB-ARBA"/>
</dbReference>
<feature type="domain" description="Glycosyltransferase subfamily 4-like N-terminal" evidence="1">
    <location>
        <begin position="23"/>
        <end position="176"/>
    </location>
</feature>
<dbReference type="SUPFAM" id="SSF53756">
    <property type="entry name" value="UDP-Glycosyltransferase/glycogen phosphorylase"/>
    <property type="match status" value="1"/>
</dbReference>
<keyword evidence="2" id="KW-0614">Plasmid</keyword>
<gene>
    <name evidence="2" type="ORF">HH800_28880</name>
</gene>
<dbReference type="InterPro" id="IPR028098">
    <property type="entry name" value="Glyco_trans_4-like_N"/>
</dbReference>
<geneLocation type="plasmid" evidence="3">
    <name>p-c-sy</name>
</geneLocation>
<organism evidence="2 3">
    <name type="scientific">Sphingobium yanoikuyae</name>
    <name type="common">Sphingomonas yanoikuyae</name>
    <dbReference type="NCBI Taxonomy" id="13690"/>
    <lineage>
        <taxon>Bacteria</taxon>
        <taxon>Pseudomonadati</taxon>
        <taxon>Pseudomonadota</taxon>
        <taxon>Alphaproteobacteria</taxon>
        <taxon>Sphingomonadales</taxon>
        <taxon>Sphingomonadaceae</taxon>
        <taxon>Sphingobium</taxon>
    </lineage>
</organism>
<evidence type="ECO:0000313" key="2">
    <source>
        <dbReference type="EMBL" id="QJR06238.1"/>
    </source>
</evidence>
<keyword evidence="2" id="KW-0808">Transferase</keyword>
<dbReference type="Pfam" id="PF13692">
    <property type="entry name" value="Glyco_trans_1_4"/>
    <property type="match status" value="1"/>
</dbReference>
<reference evidence="2 3" key="1">
    <citation type="submission" date="2020-04" db="EMBL/GenBank/DDBJ databases">
        <title>The Whole Genome Analysis of High salt-tolerant Sphingobium yanoikuyae YC-XJ2 with Aryl organophosphorus flame retardants (aryl-OPFRs)-degrading capacity and characteristics of Related phosphotriesterase.</title>
        <authorList>
            <person name="Li X."/>
        </authorList>
    </citation>
    <scope>NUCLEOTIDE SEQUENCE [LARGE SCALE GENOMIC DNA]</scope>
    <source>
        <strain evidence="2 3">YC-XJ2</strain>
        <plasmid evidence="3">p-c-sy</plasmid>
    </source>
</reference>
<dbReference type="AlphaFoldDB" id="A0A6M4GH33"/>
<sequence length="372" mass="41782">MKISVISNFASSLLNFRGPLLIEMVRRGHKVLAFAPDHDDATRAWLRDRGIVPVDFDLQRTGLNPLRDITSMAQLRLLFRQYRPDVVFGYNIKPVIYGTMAAWLAGVPRRYAMITGLGFVFINKARLRMRKALLQRGVSALYGFALSKANKTIFFNPDDRAEFIERGLVSPLRAVLLGGTGLDLDEWNYTPPLAQTSITFIMVGRLLRDKGVEEYVEAAKALRPHYPRARFLLVGGHDENPTAIPLAEVRSWVDAGVIEWSGHVPVRPWLAQASVFVLPSYREGVPRSTQEAMAIGLPVVTTDVPGCRETVVEGKNGFLVPVRNSARLAQAMRHFLDHPDSIVPMGLESRRLAEERFDVHVQNRKLLDFMGL</sequence>
<dbReference type="EMBL" id="CP053024">
    <property type="protein sequence ID" value="QJR06238.1"/>
    <property type="molecule type" value="Genomic_DNA"/>
</dbReference>
<dbReference type="PANTHER" id="PTHR12526">
    <property type="entry name" value="GLYCOSYLTRANSFERASE"/>
    <property type="match status" value="1"/>
</dbReference>
<proteinExistence type="predicted"/>